<sequence length="259" mass="26978">MPEHVQLTVEDGVGVVRLDRPPVNALNRTVREELAEVAVTLTAREDIRAVVIHGGPKTFAAGADVRELASASHAEMVAQSRQISAGIGALASVPKPTVSAITGYALGGGLEIALSTDRRIAADNAKLGLPEILLGVIPGGGGTQRLARLVGEAAAKDLVYTGRFVGAAEALEMGLVDEVVPAEETYDRAYAYAAQFAEGPTLAYAAAKKAIEDGLDLNLTSGLNLESEVFAGLFATDDRTIGMESFLEHGPGKARFTGR</sequence>
<protein>
    <recommendedName>
        <fullName evidence="2">enoyl-CoA hydratase</fullName>
        <ecNumber evidence="2">4.2.1.17</ecNumber>
    </recommendedName>
</protein>
<dbReference type="RefSeq" id="WP_123686169.1">
    <property type="nucleotide sequence ID" value="NZ_RKHY01000001.1"/>
</dbReference>
<dbReference type="Pfam" id="PF00378">
    <property type="entry name" value="ECH_1"/>
    <property type="match status" value="1"/>
</dbReference>
<evidence type="ECO:0000256" key="5">
    <source>
        <dbReference type="ARBA" id="ARBA00023709"/>
    </source>
</evidence>
<evidence type="ECO:0000256" key="1">
    <source>
        <dbReference type="ARBA" id="ARBA00005254"/>
    </source>
</evidence>
<dbReference type="FunFam" id="3.90.226.10:FF:000009">
    <property type="entry name" value="Carnitinyl-CoA dehydratase"/>
    <property type="match status" value="1"/>
</dbReference>
<dbReference type="EMBL" id="RKHY01000001">
    <property type="protein sequence ID" value="ROS44156.1"/>
    <property type="molecule type" value="Genomic_DNA"/>
</dbReference>
<evidence type="ECO:0000256" key="6">
    <source>
        <dbReference type="ARBA" id="ARBA00023717"/>
    </source>
</evidence>
<dbReference type="GO" id="GO:0004300">
    <property type="term" value="F:enoyl-CoA hydratase activity"/>
    <property type="evidence" value="ECO:0007669"/>
    <property type="project" value="UniProtKB-EC"/>
</dbReference>
<dbReference type="FunFam" id="1.10.12.10:FF:000001">
    <property type="entry name" value="Probable enoyl-CoA hydratase, mitochondrial"/>
    <property type="match status" value="1"/>
</dbReference>
<dbReference type="InterPro" id="IPR001753">
    <property type="entry name" value="Enoyl-CoA_hydra/iso"/>
</dbReference>
<dbReference type="GO" id="GO:0006635">
    <property type="term" value="P:fatty acid beta-oxidation"/>
    <property type="evidence" value="ECO:0007669"/>
    <property type="project" value="TreeGrafter"/>
</dbReference>
<keyword evidence="4" id="KW-0456">Lyase</keyword>
<keyword evidence="3" id="KW-0443">Lipid metabolism</keyword>
<accession>A0A3N2H5H8</accession>
<comment type="catalytic activity">
    <reaction evidence="6">
        <text>a 4-saturated-(3S)-3-hydroxyacyl-CoA = a (3E)-enoyl-CoA + H2O</text>
        <dbReference type="Rhea" id="RHEA:20724"/>
        <dbReference type="ChEBI" id="CHEBI:15377"/>
        <dbReference type="ChEBI" id="CHEBI:58521"/>
        <dbReference type="ChEBI" id="CHEBI:137480"/>
        <dbReference type="EC" id="4.2.1.17"/>
    </reaction>
</comment>
<dbReference type="Gene3D" id="1.10.12.10">
    <property type="entry name" value="Lyase 2-enoyl-coa Hydratase, Chain A, domain 2"/>
    <property type="match status" value="1"/>
</dbReference>
<evidence type="ECO:0000313" key="7">
    <source>
        <dbReference type="EMBL" id="ROS44156.1"/>
    </source>
</evidence>
<evidence type="ECO:0000256" key="4">
    <source>
        <dbReference type="ARBA" id="ARBA00023239"/>
    </source>
</evidence>
<proteinExistence type="inferred from homology"/>
<comment type="similarity">
    <text evidence="1">Belongs to the enoyl-CoA hydratase/isomerase family.</text>
</comment>
<comment type="caution">
    <text evidence="7">The sequence shown here is derived from an EMBL/GenBank/DDBJ whole genome shotgun (WGS) entry which is preliminary data.</text>
</comment>
<dbReference type="PANTHER" id="PTHR11941">
    <property type="entry name" value="ENOYL-COA HYDRATASE-RELATED"/>
    <property type="match status" value="1"/>
</dbReference>
<evidence type="ECO:0000313" key="8">
    <source>
        <dbReference type="Proteomes" id="UP000274843"/>
    </source>
</evidence>
<dbReference type="Gene3D" id="3.90.226.10">
    <property type="entry name" value="2-enoyl-CoA Hydratase, Chain A, domain 1"/>
    <property type="match status" value="1"/>
</dbReference>
<keyword evidence="8" id="KW-1185">Reference proteome</keyword>
<dbReference type="CDD" id="cd06558">
    <property type="entry name" value="crotonase-like"/>
    <property type="match status" value="1"/>
</dbReference>
<evidence type="ECO:0000256" key="3">
    <source>
        <dbReference type="ARBA" id="ARBA00023098"/>
    </source>
</evidence>
<dbReference type="InterPro" id="IPR029045">
    <property type="entry name" value="ClpP/crotonase-like_dom_sf"/>
</dbReference>
<dbReference type="AlphaFoldDB" id="A0A3N2H5H8"/>
<dbReference type="PANTHER" id="PTHR11941:SF169">
    <property type="entry name" value="(7AS)-7A-METHYL-1,5-DIOXO-2,3,5,6,7,7A-HEXAHYDRO-1H-INDENE-CARBOXYL-COA HYDROLASE"/>
    <property type="match status" value="1"/>
</dbReference>
<name>A0A3N2H5H8_9PSEU</name>
<dbReference type="EC" id="4.2.1.17" evidence="2"/>
<dbReference type="Proteomes" id="UP000274843">
    <property type="component" value="Unassembled WGS sequence"/>
</dbReference>
<dbReference type="SUPFAM" id="SSF52096">
    <property type="entry name" value="ClpP/crotonase"/>
    <property type="match status" value="1"/>
</dbReference>
<reference evidence="7 8" key="1">
    <citation type="submission" date="2018-11" db="EMBL/GenBank/DDBJ databases">
        <title>Sequencing the genomes of 1000 actinobacteria strains.</title>
        <authorList>
            <person name="Klenk H.-P."/>
        </authorList>
    </citation>
    <scope>NUCLEOTIDE SEQUENCE [LARGE SCALE GENOMIC DNA]</scope>
    <source>
        <strain evidence="7 8">DSM 44348</strain>
    </source>
</reference>
<dbReference type="GeneID" id="301847850"/>
<dbReference type="InterPro" id="IPR014748">
    <property type="entry name" value="Enoyl-CoA_hydra_C"/>
</dbReference>
<gene>
    <name evidence="7" type="ORF">EDD35_6586</name>
</gene>
<evidence type="ECO:0000256" key="2">
    <source>
        <dbReference type="ARBA" id="ARBA00012076"/>
    </source>
</evidence>
<comment type="catalytic activity">
    <reaction evidence="5">
        <text>a (3S)-3-hydroxyacyl-CoA = a (2E)-enoyl-CoA + H2O</text>
        <dbReference type="Rhea" id="RHEA:16105"/>
        <dbReference type="ChEBI" id="CHEBI:15377"/>
        <dbReference type="ChEBI" id="CHEBI:57318"/>
        <dbReference type="ChEBI" id="CHEBI:58856"/>
        <dbReference type="EC" id="4.2.1.17"/>
    </reaction>
</comment>
<organism evidence="7 8">
    <name type="scientific">Amycolatopsis thermoflava</name>
    <dbReference type="NCBI Taxonomy" id="84480"/>
    <lineage>
        <taxon>Bacteria</taxon>
        <taxon>Bacillati</taxon>
        <taxon>Actinomycetota</taxon>
        <taxon>Actinomycetes</taxon>
        <taxon>Pseudonocardiales</taxon>
        <taxon>Pseudonocardiaceae</taxon>
        <taxon>Amycolatopsis</taxon>
        <taxon>Amycolatopsis methanolica group</taxon>
    </lineage>
</organism>